<dbReference type="GO" id="GO:0000981">
    <property type="term" value="F:DNA-binding transcription factor activity, RNA polymerase II-specific"/>
    <property type="evidence" value="ECO:0007669"/>
    <property type="project" value="TreeGrafter"/>
</dbReference>
<dbReference type="PROSITE" id="PS50157">
    <property type="entry name" value="ZINC_FINGER_C2H2_2"/>
    <property type="match status" value="5"/>
</dbReference>
<protein>
    <submittedName>
        <fullName evidence="9">Zinc finger protein</fullName>
    </submittedName>
</protein>
<evidence type="ECO:0000259" key="7">
    <source>
        <dbReference type="PROSITE" id="PS50157"/>
    </source>
</evidence>
<dbReference type="GO" id="GO:0008270">
    <property type="term" value="F:zinc ion binding"/>
    <property type="evidence" value="ECO:0007669"/>
    <property type="project" value="UniProtKB-KW"/>
</dbReference>
<dbReference type="AlphaFoldDB" id="A0A0K0CSX3"/>
<feature type="domain" description="C2H2-type" evidence="7">
    <location>
        <begin position="70"/>
        <end position="97"/>
    </location>
</feature>
<dbReference type="FunFam" id="3.30.160.60:FF:000100">
    <property type="entry name" value="Zinc finger 45-like"/>
    <property type="match status" value="2"/>
</dbReference>
<dbReference type="FunFam" id="3.30.160.60:FF:001273">
    <property type="entry name" value="Zinc finger protein"/>
    <property type="match status" value="1"/>
</dbReference>
<accession>A0A0K0CSX3</accession>
<proteinExistence type="predicted"/>
<dbReference type="InterPro" id="IPR036236">
    <property type="entry name" value="Znf_C2H2_sf"/>
</dbReference>
<feature type="domain" description="C2H2-type" evidence="7">
    <location>
        <begin position="126"/>
        <end position="153"/>
    </location>
</feature>
<evidence type="ECO:0000256" key="2">
    <source>
        <dbReference type="ARBA" id="ARBA00022737"/>
    </source>
</evidence>
<dbReference type="WBParaSite" id="ACAC_0000011801-mRNA-1">
    <property type="protein sequence ID" value="ACAC_0000011801-mRNA-1"/>
    <property type="gene ID" value="ACAC_0000011801"/>
</dbReference>
<feature type="domain" description="C2H2-type" evidence="7">
    <location>
        <begin position="42"/>
        <end position="69"/>
    </location>
</feature>
<dbReference type="GO" id="GO:0000785">
    <property type="term" value="C:chromatin"/>
    <property type="evidence" value="ECO:0007669"/>
    <property type="project" value="TreeGrafter"/>
</dbReference>
<keyword evidence="1" id="KW-0479">Metal-binding</keyword>
<keyword evidence="2" id="KW-0677">Repeat</keyword>
<dbReference type="Pfam" id="PF13912">
    <property type="entry name" value="zf-C2H2_6"/>
    <property type="match status" value="1"/>
</dbReference>
<dbReference type="GO" id="GO:0005667">
    <property type="term" value="C:transcription regulator complex"/>
    <property type="evidence" value="ECO:0007669"/>
    <property type="project" value="TreeGrafter"/>
</dbReference>
<evidence type="ECO:0000313" key="8">
    <source>
        <dbReference type="Proteomes" id="UP000035642"/>
    </source>
</evidence>
<dbReference type="PANTHER" id="PTHR14003:SF23">
    <property type="entry name" value="ZINC FINGER PROTEIN 143"/>
    <property type="match status" value="1"/>
</dbReference>
<keyword evidence="4" id="KW-0862">Zinc</keyword>
<evidence type="ECO:0000256" key="4">
    <source>
        <dbReference type="ARBA" id="ARBA00022833"/>
    </source>
</evidence>
<dbReference type="GO" id="GO:0031519">
    <property type="term" value="C:PcG protein complex"/>
    <property type="evidence" value="ECO:0007669"/>
    <property type="project" value="TreeGrafter"/>
</dbReference>
<dbReference type="PROSITE" id="PS00028">
    <property type="entry name" value="ZINC_FINGER_C2H2_1"/>
    <property type="match status" value="5"/>
</dbReference>
<feature type="domain" description="C2H2-type" evidence="7">
    <location>
        <begin position="153"/>
        <end position="171"/>
    </location>
</feature>
<sequence length="284" mass="32857">MDQSIIEDTMLDQSIDSIEDLKPGYQCRFCPIRFDEREQPQYECDVCHTIFAVKRELSTHLRTHSGEQPHTCTQCGKEFGTRQLLKKHWMWHTGERSHVCKHCNKAFFQKGHLTQHLMIHSGGRPHQCNLCQKTFIFKFDLNRHMKIHAERGYLCQQCGRSFTRQQSLDEHSMKCKTKRLAMVILLRFSMQRLHMAQSLIAQQQQRALAALLARQQTVAHLPAPPAVPSAVQPASPIIPSLFCVLCSKAFPNQPAFTVHMYVCHIQGNNVPVINEQVRWNFDRA</sequence>
<feature type="domain" description="C2H2-type" evidence="7">
    <location>
        <begin position="98"/>
        <end position="125"/>
    </location>
</feature>
<reference evidence="8" key="1">
    <citation type="submission" date="2012-09" db="EMBL/GenBank/DDBJ databases">
        <authorList>
            <person name="Martin A.A."/>
        </authorList>
    </citation>
    <scope>NUCLEOTIDE SEQUENCE</scope>
</reference>
<organism evidence="8 9">
    <name type="scientific">Angiostrongylus cantonensis</name>
    <name type="common">Rat lungworm</name>
    <dbReference type="NCBI Taxonomy" id="6313"/>
    <lineage>
        <taxon>Eukaryota</taxon>
        <taxon>Metazoa</taxon>
        <taxon>Ecdysozoa</taxon>
        <taxon>Nematoda</taxon>
        <taxon>Chromadorea</taxon>
        <taxon>Rhabditida</taxon>
        <taxon>Rhabditina</taxon>
        <taxon>Rhabditomorpha</taxon>
        <taxon>Strongyloidea</taxon>
        <taxon>Metastrongylidae</taxon>
        <taxon>Angiostrongylus</taxon>
    </lineage>
</organism>
<dbReference type="PANTHER" id="PTHR14003">
    <property type="entry name" value="TRANSCRIPTIONAL REPRESSOR PROTEIN YY"/>
    <property type="match status" value="1"/>
</dbReference>
<dbReference type="Proteomes" id="UP000035642">
    <property type="component" value="Unassembled WGS sequence"/>
</dbReference>
<dbReference type="STRING" id="6313.A0A0K0CSX3"/>
<dbReference type="FunFam" id="3.30.160.60:FF:001513">
    <property type="entry name" value="Zinc finger, C2H2 type"/>
    <property type="match status" value="1"/>
</dbReference>
<evidence type="ECO:0000256" key="5">
    <source>
        <dbReference type="ARBA" id="ARBA00023242"/>
    </source>
</evidence>
<keyword evidence="5" id="KW-0539">Nucleus</keyword>
<dbReference type="SUPFAM" id="SSF57667">
    <property type="entry name" value="beta-beta-alpha zinc fingers"/>
    <property type="match status" value="3"/>
</dbReference>
<dbReference type="InterPro" id="IPR013087">
    <property type="entry name" value="Znf_C2H2_type"/>
</dbReference>
<dbReference type="SMART" id="SM00355">
    <property type="entry name" value="ZnF_C2H2"/>
    <property type="match status" value="6"/>
</dbReference>
<evidence type="ECO:0000256" key="1">
    <source>
        <dbReference type="ARBA" id="ARBA00022723"/>
    </source>
</evidence>
<name>A0A0K0CSX3_ANGCA</name>
<keyword evidence="3 6" id="KW-0863">Zinc-finger</keyword>
<evidence type="ECO:0000313" key="9">
    <source>
        <dbReference type="WBParaSite" id="ACAC_0000011801-mRNA-1"/>
    </source>
</evidence>
<evidence type="ECO:0000256" key="3">
    <source>
        <dbReference type="ARBA" id="ARBA00022771"/>
    </source>
</evidence>
<dbReference type="Gene3D" id="3.30.160.60">
    <property type="entry name" value="Classic Zinc Finger"/>
    <property type="match status" value="4"/>
</dbReference>
<dbReference type="GO" id="GO:0000978">
    <property type="term" value="F:RNA polymerase II cis-regulatory region sequence-specific DNA binding"/>
    <property type="evidence" value="ECO:0007669"/>
    <property type="project" value="TreeGrafter"/>
</dbReference>
<dbReference type="Pfam" id="PF00096">
    <property type="entry name" value="zf-C2H2"/>
    <property type="match status" value="4"/>
</dbReference>
<evidence type="ECO:0000256" key="6">
    <source>
        <dbReference type="PROSITE-ProRule" id="PRU00042"/>
    </source>
</evidence>
<reference evidence="9" key="2">
    <citation type="submission" date="2016-04" db="UniProtKB">
        <authorList>
            <consortium name="WormBaseParasite"/>
        </authorList>
    </citation>
    <scope>IDENTIFICATION</scope>
</reference>
<keyword evidence="8" id="KW-1185">Reference proteome</keyword>